<accession>A0A645J0B0</accession>
<comment type="caution">
    <text evidence="1">The sequence shown here is derived from an EMBL/GenBank/DDBJ whole genome shotgun (WGS) entry which is preliminary data.</text>
</comment>
<name>A0A645J0B0_9ZZZZ</name>
<dbReference type="EMBL" id="VSSQ01128281">
    <property type="protein sequence ID" value="MPN57118.1"/>
    <property type="molecule type" value="Genomic_DNA"/>
</dbReference>
<reference evidence="1" key="1">
    <citation type="submission" date="2019-08" db="EMBL/GenBank/DDBJ databases">
        <authorList>
            <person name="Kucharzyk K."/>
            <person name="Murdoch R.W."/>
            <person name="Higgins S."/>
            <person name="Loffler F."/>
        </authorList>
    </citation>
    <scope>NUCLEOTIDE SEQUENCE</scope>
</reference>
<protein>
    <submittedName>
        <fullName evidence="1">Uncharacterized protein</fullName>
    </submittedName>
</protein>
<organism evidence="1">
    <name type="scientific">bioreactor metagenome</name>
    <dbReference type="NCBI Taxonomy" id="1076179"/>
    <lineage>
        <taxon>unclassified sequences</taxon>
        <taxon>metagenomes</taxon>
        <taxon>ecological metagenomes</taxon>
    </lineage>
</organism>
<proteinExistence type="predicted"/>
<sequence>MVLPTYNITKNTFGRLRHGLSKREFEAALPMEGKDRSHCDHTGQKQRGFVAGVYTGRGGAVLGDTEGCQ</sequence>
<gene>
    <name evidence="1" type="ORF">SDC9_204812</name>
</gene>
<dbReference type="AlphaFoldDB" id="A0A645J0B0"/>
<evidence type="ECO:0000313" key="1">
    <source>
        <dbReference type="EMBL" id="MPN57118.1"/>
    </source>
</evidence>